<dbReference type="InterPro" id="IPR052900">
    <property type="entry name" value="Phospholipid_Metab_Enz"/>
</dbReference>
<dbReference type="Gene3D" id="3.60.21.70">
    <property type="entry name" value="PhoD-like phosphatase"/>
    <property type="match status" value="1"/>
</dbReference>
<organism evidence="2 3">
    <name type="scientific">Sphaerobolus stellatus (strain SS14)</name>
    <dbReference type="NCBI Taxonomy" id="990650"/>
    <lineage>
        <taxon>Eukaryota</taxon>
        <taxon>Fungi</taxon>
        <taxon>Dikarya</taxon>
        <taxon>Basidiomycota</taxon>
        <taxon>Agaricomycotina</taxon>
        <taxon>Agaricomycetes</taxon>
        <taxon>Phallomycetidae</taxon>
        <taxon>Geastrales</taxon>
        <taxon>Sphaerobolaceae</taxon>
        <taxon>Sphaerobolus</taxon>
    </lineage>
</organism>
<dbReference type="CDD" id="cd07389">
    <property type="entry name" value="MPP_PhoD"/>
    <property type="match status" value="1"/>
</dbReference>
<evidence type="ECO:0000313" key="3">
    <source>
        <dbReference type="Proteomes" id="UP000054279"/>
    </source>
</evidence>
<evidence type="ECO:0000259" key="1">
    <source>
        <dbReference type="Pfam" id="PF09423"/>
    </source>
</evidence>
<dbReference type="SUPFAM" id="SSF56300">
    <property type="entry name" value="Metallo-dependent phosphatases"/>
    <property type="match status" value="1"/>
</dbReference>
<proteinExistence type="predicted"/>
<dbReference type="InterPro" id="IPR018946">
    <property type="entry name" value="PhoD-like_MPP"/>
</dbReference>
<dbReference type="InterPro" id="IPR038607">
    <property type="entry name" value="PhoD-like_sf"/>
</dbReference>
<keyword evidence="3" id="KW-1185">Reference proteome</keyword>
<dbReference type="InterPro" id="IPR029052">
    <property type="entry name" value="Metallo-depent_PP-like"/>
</dbReference>
<dbReference type="AlphaFoldDB" id="A0A0C9U1F1"/>
<dbReference type="OrthoDB" id="2100241at2759"/>
<feature type="domain" description="PhoD-like phosphatase metallophosphatase" evidence="1">
    <location>
        <begin position="359"/>
        <end position="592"/>
    </location>
</feature>
<dbReference type="HOGENOM" id="CLU_013967_1_0_1"/>
<dbReference type="Proteomes" id="UP000054279">
    <property type="component" value="Unassembled WGS sequence"/>
</dbReference>
<accession>A0A0C9U1F1</accession>
<reference evidence="2 3" key="1">
    <citation type="submission" date="2014-06" db="EMBL/GenBank/DDBJ databases">
        <title>Evolutionary Origins and Diversification of the Mycorrhizal Mutualists.</title>
        <authorList>
            <consortium name="DOE Joint Genome Institute"/>
            <consortium name="Mycorrhizal Genomics Consortium"/>
            <person name="Kohler A."/>
            <person name="Kuo A."/>
            <person name="Nagy L.G."/>
            <person name="Floudas D."/>
            <person name="Copeland A."/>
            <person name="Barry K.W."/>
            <person name="Cichocki N."/>
            <person name="Veneault-Fourrey C."/>
            <person name="LaButti K."/>
            <person name="Lindquist E.A."/>
            <person name="Lipzen A."/>
            <person name="Lundell T."/>
            <person name="Morin E."/>
            <person name="Murat C."/>
            <person name="Riley R."/>
            <person name="Ohm R."/>
            <person name="Sun H."/>
            <person name="Tunlid A."/>
            <person name="Henrissat B."/>
            <person name="Grigoriev I.V."/>
            <person name="Hibbett D.S."/>
            <person name="Martin F."/>
        </authorList>
    </citation>
    <scope>NUCLEOTIDE SEQUENCE [LARGE SCALE GENOMIC DNA]</scope>
    <source>
        <strain evidence="2 3">SS14</strain>
    </source>
</reference>
<dbReference type="Pfam" id="PF09423">
    <property type="entry name" value="PhoD"/>
    <property type="match status" value="1"/>
</dbReference>
<evidence type="ECO:0000313" key="2">
    <source>
        <dbReference type="EMBL" id="KIJ27844.1"/>
    </source>
</evidence>
<name>A0A0C9U1F1_SPHS4</name>
<dbReference type="PANTHER" id="PTHR43606:SF2">
    <property type="entry name" value="ALKALINE PHOSPHATASE FAMILY PROTEIN (AFU_ORTHOLOGUE AFUA_5G03860)"/>
    <property type="match status" value="1"/>
</dbReference>
<dbReference type="EMBL" id="KN837322">
    <property type="protein sequence ID" value="KIJ27844.1"/>
    <property type="molecule type" value="Genomic_DNA"/>
</dbReference>
<sequence length="704" mass="78580">MGLSRYWDTQTVTSNLFRLAAWVFLRVIPSSRVAPVLPVLYALYLGSWISSLFKSAAEPTEGVDLEVETTDITVTKDNKVIVEKDTEEVIVTPPKPTPHGTLSTLFLSLPTPSLTLRFMALLVNSLLLAGAYDMYTQSLRDPAMSLIFTRVGAVDPDGAKIQVRWPEMQGGVVRVLWRQTSPALESPWKVGPLISLSNKTDWVGVGRIGGLWPSTDYEYKLAYVNSTELPYPEDPISFRTFPDPRLTTGHHFKFVVSSCILPNFPYLPFKGNRIRGFDLVSDYIWPPVSVSPLAPATTDAYAPMTEQSPVISEAPSSQAIESEAASLLKELQSSGATPIAASTATPVDVIPQTPKVLTEFMLLLGDFIYADVPSYGGDDLEAYRRLYRRVYASPSFRRVYERLPVFNILDDHEISNNFVGRSNASLAPFPNASSSYNTYNGQANPDPKTKDGLYYDFRYGDVAFFVLDTRLYRSGLNVEEDQKTTMLGETQLSALHEWLGRVNSTTTFKFIVSSVPFSSLWTLDAQIDSWGAYMEERDALLSVMATVPNVFILSGDRHEFAAIEFLGGKVVEFSTSPLSMFYIPIIRTLKKQSKRLTVKRTQEVIIDENGQELVVEDSEFVPEERVLKYLPLGNYKFSAFEVDTTDRQNPTLKIEAVINGRVEWRHTFVGQSVILKSSNALGTQITRGLKDALGKIGLSPTKWF</sequence>
<protein>
    <recommendedName>
        <fullName evidence="1">PhoD-like phosphatase metallophosphatase domain-containing protein</fullName>
    </recommendedName>
</protein>
<gene>
    <name evidence="2" type="ORF">M422DRAFT_270945</name>
</gene>
<dbReference type="PANTHER" id="PTHR43606">
    <property type="entry name" value="PHOSPHATASE, PUTATIVE (AFU_ORTHOLOGUE AFUA_6G08710)-RELATED"/>
    <property type="match status" value="1"/>
</dbReference>